<dbReference type="EMBL" id="SNYC01000003">
    <property type="protein sequence ID" value="TDQ12185.1"/>
    <property type="molecule type" value="Genomic_DNA"/>
</dbReference>
<accession>A0A4R6T1B0</accession>
<sequence>MATDHTIFLFKKFGEILTPGGFEVGVGDPNIIGFTLPLESPTTSIERMEAFVYLILKDHNLEIKEPTEFLFYQKNGEQIGGIEISPKK</sequence>
<organism evidence="1 2">
    <name type="scientific">Pedobacter metabolipauper</name>
    <dbReference type="NCBI Taxonomy" id="425513"/>
    <lineage>
        <taxon>Bacteria</taxon>
        <taxon>Pseudomonadati</taxon>
        <taxon>Bacteroidota</taxon>
        <taxon>Sphingobacteriia</taxon>
        <taxon>Sphingobacteriales</taxon>
        <taxon>Sphingobacteriaceae</taxon>
        <taxon>Pedobacter</taxon>
    </lineage>
</organism>
<dbReference type="RefSeq" id="WP_133575195.1">
    <property type="nucleotide sequence ID" value="NZ_SNYC01000003.1"/>
</dbReference>
<dbReference type="Proteomes" id="UP000295620">
    <property type="component" value="Unassembled WGS sequence"/>
</dbReference>
<proteinExistence type="predicted"/>
<evidence type="ECO:0000313" key="2">
    <source>
        <dbReference type="Proteomes" id="UP000295620"/>
    </source>
</evidence>
<keyword evidence="2" id="KW-1185">Reference proteome</keyword>
<protein>
    <submittedName>
        <fullName evidence="1">Uncharacterized protein</fullName>
    </submittedName>
</protein>
<reference evidence="1 2" key="1">
    <citation type="submission" date="2019-03" db="EMBL/GenBank/DDBJ databases">
        <title>Genomic Encyclopedia of Archaeal and Bacterial Type Strains, Phase II (KMG-II): from individual species to whole genera.</title>
        <authorList>
            <person name="Goeker M."/>
        </authorList>
    </citation>
    <scope>NUCLEOTIDE SEQUENCE [LARGE SCALE GENOMIC DNA]</scope>
    <source>
        <strain evidence="1 2">DSM 19035</strain>
    </source>
</reference>
<evidence type="ECO:0000313" key="1">
    <source>
        <dbReference type="EMBL" id="TDQ12185.1"/>
    </source>
</evidence>
<gene>
    <name evidence="1" type="ORF">ATK78_1319</name>
</gene>
<comment type="caution">
    <text evidence="1">The sequence shown here is derived from an EMBL/GenBank/DDBJ whole genome shotgun (WGS) entry which is preliminary data.</text>
</comment>
<dbReference type="AlphaFoldDB" id="A0A4R6T1B0"/>
<name>A0A4R6T1B0_9SPHI</name>